<sequence>MRGAALRRSGGKEARGKRSGKHGEHGCRPMKEPPRFFFIPA</sequence>
<keyword evidence="3" id="KW-1185">Reference proteome</keyword>
<feature type="region of interest" description="Disordered" evidence="1">
    <location>
        <begin position="1"/>
        <end position="33"/>
    </location>
</feature>
<proteinExistence type="predicted"/>
<protein>
    <submittedName>
        <fullName evidence="2">Uncharacterized protein</fullName>
    </submittedName>
</protein>
<evidence type="ECO:0000256" key="1">
    <source>
        <dbReference type="SAM" id="MobiDB-lite"/>
    </source>
</evidence>
<gene>
    <name evidence="2" type="ORF">B8V81_3806</name>
</gene>
<comment type="caution">
    <text evidence="2">The sequence shown here is derived from an EMBL/GenBank/DDBJ whole genome shotgun (WGS) entry which is preliminary data.</text>
</comment>
<dbReference type="AlphaFoldDB" id="A0A2N5N4V0"/>
<feature type="compositionally biased region" description="Basic and acidic residues" evidence="1">
    <location>
        <begin position="10"/>
        <end position="33"/>
    </location>
</feature>
<evidence type="ECO:0000313" key="3">
    <source>
        <dbReference type="Proteomes" id="UP000234789"/>
    </source>
</evidence>
<dbReference type="Proteomes" id="UP000234789">
    <property type="component" value="Unassembled WGS sequence"/>
</dbReference>
<accession>A0A2N5N4V0</accession>
<organism evidence="2 3">
    <name type="scientific">Paenibacillus pasadenensis</name>
    <dbReference type="NCBI Taxonomy" id="217090"/>
    <lineage>
        <taxon>Bacteria</taxon>
        <taxon>Bacillati</taxon>
        <taxon>Bacillota</taxon>
        <taxon>Bacilli</taxon>
        <taxon>Bacillales</taxon>
        <taxon>Paenibacillaceae</taxon>
        <taxon>Paenibacillus</taxon>
    </lineage>
</organism>
<dbReference type="EMBL" id="NFEZ01000004">
    <property type="protein sequence ID" value="PLT45375.1"/>
    <property type="molecule type" value="Genomic_DNA"/>
</dbReference>
<name>A0A2N5N4V0_9BACL</name>
<reference evidence="2 3" key="1">
    <citation type="submission" date="2017-05" db="EMBL/GenBank/DDBJ databases">
        <title>Functional genome analysis of Paenibacillus pasadenensis strain R16: insights on endophytic life style and antifungal activity.</title>
        <authorList>
            <person name="Passera A."/>
            <person name="Marcolungo L."/>
            <person name="Casati P."/>
            <person name="Brasca M."/>
            <person name="Quaglino F."/>
            <person name="Delledonne M."/>
        </authorList>
    </citation>
    <scope>NUCLEOTIDE SEQUENCE [LARGE SCALE GENOMIC DNA]</scope>
    <source>
        <strain evidence="2 3">R16</strain>
    </source>
</reference>
<evidence type="ECO:0000313" key="2">
    <source>
        <dbReference type="EMBL" id="PLT45375.1"/>
    </source>
</evidence>